<dbReference type="Proteomes" id="UP001604336">
    <property type="component" value="Unassembled WGS sequence"/>
</dbReference>
<protein>
    <submittedName>
        <fullName evidence="4">Transducin/WD40 repeat-like superfamily protein</fullName>
    </submittedName>
</protein>
<dbReference type="AlphaFoldDB" id="A0ABD1SFT3"/>
<feature type="repeat" description="WD" evidence="3">
    <location>
        <begin position="307"/>
        <end position="347"/>
    </location>
</feature>
<reference evidence="5" key="1">
    <citation type="submission" date="2024-07" db="EMBL/GenBank/DDBJ databases">
        <title>Two chromosome-level genome assemblies of Korean endemic species Abeliophyllum distichum and Forsythia ovata (Oleaceae).</title>
        <authorList>
            <person name="Jang H."/>
        </authorList>
    </citation>
    <scope>NUCLEOTIDE SEQUENCE [LARGE SCALE GENOMIC DNA]</scope>
</reference>
<dbReference type="PANTHER" id="PTHR14221:SF31">
    <property type="entry name" value="TRANSDUCIN_WD40 REPEAT-LIKE SUPERFAMILY PROTEIN"/>
    <property type="match status" value="1"/>
</dbReference>
<gene>
    <name evidence="4" type="ORF">Adt_24188</name>
</gene>
<keyword evidence="1 3" id="KW-0853">WD repeat</keyword>
<feature type="repeat" description="WD" evidence="3">
    <location>
        <begin position="347"/>
        <end position="389"/>
    </location>
</feature>
<dbReference type="PANTHER" id="PTHR14221">
    <property type="entry name" value="WD REPEAT DOMAIN 44"/>
    <property type="match status" value="1"/>
</dbReference>
<sequence length="673" mass="75685">MPSFDERNEVFFDTVNYLSSEESVVVDNNLVCCDLGYEIWLSEPQSVKERREIFLQRMGFAECASLGELEAMGLERVMESSGAVSSSCGLSTCSTADNSECDRQELNGEANCSVDDSDQDWLDDMTIYAEREINENYLSAEQCDNGGLQVCLEDCRYVDKKKKKMIRWWKRFTQTMRKSRGKKVSKEPKLGTEAGNAAWVKMEENKKRCMECTAVYVGQEISAHDGLIWTMKFSPDGQYLASGGEDGIVCIWRVSSIDASCNTAECKFGSQDMEGPSSSRMKKSSHHPSVIIPERIFHIEEEPLHKFYGHASDVLDLAWSTTNRLLTSSMDKTVRLWRVGSDECLGIFHHSNYVTCVQFNPGDENYFISGSIDGKVRIFGVTKRRVVRWANVRDVVTAICYQPNGKGFVVGSLSGACRFYETSGDELELQAEINIQGRKKASGNKITGIQFLKNDSQRVMITSEDSKIRILDGLEVVHKYRGLAKSGSQMSASFTSSGRHIISVGEDSRIYVWNYDDFCFQTSKQAKSICSCEHLFFDGVSIALPWSDLETEQNSFACRSSQSDVQTHDHQEASSKFQDSESFSLANWFSTDGSSRASTTWPEEILPSWELQSVEHDCQPCNNYGDHLHQQPQHKNNSHGSRILPAMWGLVIVTAGSDGMIRTFNNYGLPDRI</sequence>
<keyword evidence="5" id="KW-1185">Reference proteome</keyword>
<dbReference type="InterPro" id="IPR040324">
    <property type="entry name" value="WDR44/Dgr2"/>
</dbReference>
<dbReference type="SMART" id="SM00320">
    <property type="entry name" value="WD40"/>
    <property type="match status" value="7"/>
</dbReference>
<dbReference type="FunFam" id="2.130.10.10:FF:000849">
    <property type="entry name" value="WD repeat-containing protein 44"/>
    <property type="match status" value="1"/>
</dbReference>
<accession>A0ABD1SFT3</accession>
<name>A0ABD1SFT3_9LAMI</name>
<dbReference type="PROSITE" id="PS50294">
    <property type="entry name" value="WD_REPEATS_REGION"/>
    <property type="match status" value="2"/>
</dbReference>
<feature type="repeat" description="WD" evidence="3">
    <location>
        <begin position="221"/>
        <end position="256"/>
    </location>
</feature>
<evidence type="ECO:0000313" key="4">
    <source>
        <dbReference type="EMBL" id="KAL2498638.1"/>
    </source>
</evidence>
<evidence type="ECO:0000256" key="3">
    <source>
        <dbReference type="PROSITE-ProRule" id="PRU00221"/>
    </source>
</evidence>
<keyword evidence="2" id="KW-0677">Repeat</keyword>
<dbReference type="EMBL" id="JBFOLK010000007">
    <property type="protein sequence ID" value="KAL2498638.1"/>
    <property type="molecule type" value="Genomic_DNA"/>
</dbReference>
<organism evidence="4 5">
    <name type="scientific">Abeliophyllum distichum</name>
    <dbReference type="NCBI Taxonomy" id="126358"/>
    <lineage>
        <taxon>Eukaryota</taxon>
        <taxon>Viridiplantae</taxon>
        <taxon>Streptophyta</taxon>
        <taxon>Embryophyta</taxon>
        <taxon>Tracheophyta</taxon>
        <taxon>Spermatophyta</taxon>
        <taxon>Magnoliopsida</taxon>
        <taxon>eudicotyledons</taxon>
        <taxon>Gunneridae</taxon>
        <taxon>Pentapetalae</taxon>
        <taxon>asterids</taxon>
        <taxon>lamiids</taxon>
        <taxon>Lamiales</taxon>
        <taxon>Oleaceae</taxon>
        <taxon>Forsythieae</taxon>
        <taxon>Abeliophyllum</taxon>
    </lineage>
</organism>
<evidence type="ECO:0000256" key="1">
    <source>
        <dbReference type="ARBA" id="ARBA00022574"/>
    </source>
</evidence>
<proteinExistence type="predicted"/>
<evidence type="ECO:0000313" key="5">
    <source>
        <dbReference type="Proteomes" id="UP001604336"/>
    </source>
</evidence>
<dbReference type="Gene3D" id="2.130.10.10">
    <property type="entry name" value="YVTN repeat-like/Quinoprotein amine dehydrogenase"/>
    <property type="match status" value="1"/>
</dbReference>
<dbReference type="Pfam" id="PF00400">
    <property type="entry name" value="WD40"/>
    <property type="match status" value="4"/>
</dbReference>
<dbReference type="PROSITE" id="PS50082">
    <property type="entry name" value="WD_REPEATS_2"/>
    <property type="match status" value="3"/>
</dbReference>
<dbReference type="InterPro" id="IPR015943">
    <property type="entry name" value="WD40/YVTN_repeat-like_dom_sf"/>
</dbReference>
<dbReference type="SUPFAM" id="SSF50978">
    <property type="entry name" value="WD40 repeat-like"/>
    <property type="match status" value="1"/>
</dbReference>
<comment type="caution">
    <text evidence="4">The sequence shown here is derived from an EMBL/GenBank/DDBJ whole genome shotgun (WGS) entry which is preliminary data.</text>
</comment>
<dbReference type="InterPro" id="IPR001680">
    <property type="entry name" value="WD40_rpt"/>
</dbReference>
<dbReference type="InterPro" id="IPR036322">
    <property type="entry name" value="WD40_repeat_dom_sf"/>
</dbReference>
<evidence type="ECO:0000256" key="2">
    <source>
        <dbReference type="ARBA" id="ARBA00022737"/>
    </source>
</evidence>